<feature type="transmembrane region" description="Helical" evidence="5">
    <location>
        <begin position="208"/>
        <end position="225"/>
    </location>
</feature>
<dbReference type="PANTHER" id="PTHR43310">
    <property type="entry name" value="SULFATE TRANSPORTER YBAR-RELATED"/>
    <property type="match status" value="1"/>
</dbReference>
<evidence type="ECO:0000256" key="2">
    <source>
        <dbReference type="ARBA" id="ARBA00022692"/>
    </source>
</evidence>
<dbReference type="GO" id="GO:0016020">
    <property type="term" value="C:membrane"/>
    <property type="evidence" value="ECO:0007669"/>
    <property type="project" value="UniProtKB-SubCell"/>
</dbReference>
<feature type="transmembrane region" description="Helical" evidence="5">
    <location>
        <begin position="349"/>
        <end position="379"/>
    </location>
</feature>
<keyword evidence="2 5" id="KW-0812">Transmembrane</keyword>
<dbReference type="InterPro" id="IPR018490">
    <property type="entry name" value="cNMP-bd_dom_sf"/>
</dbReference>
<dbReference type="SMART" id="SM00100">
    <property type="entry name" value="cNMP"/>
    <property type="match status" value="1"/>
</dbReference>
<evidence type="ECO:0000313" key="9">
    <source>
        <dbReference type="Proteomes" id="UP000215931"/>
    </source>
</evidence>
<feature type="transmembrane region" description="Helical" evidence="5">
    <location>
        <begin position="265"/>
        <end position="288"/>
    </location>
</feature>
<dbReference type="InterPro" id="IPR036513">
    <property type="entry name" value="STAS_dom_sf"/>
</dbReference>
<evidence type="ECO:0000256" key="3">
    <source>
        <dbReference type="ARBA" id="ARBA00022989"/>
    </source>
</evidence>
<dbReference type="Proteomes" id="UP000215931">
    <property type="component" value="Unassembled WGS sequence"/>
</dbReference>
<dbReference type="InterPro" id="IPR000595">
    <property type="entry name" value="cNMP-bd_dom"/>
</dbReference>
<comment type="subcellular location">
    <subcellularLocation>
        <location evidence="1">Membrane</location>
        <topology evidence="1">Multi-pass membrane protein</topology>
    </subcellularLocation>
</comment>
<dbReference type="AlphaFoldDB" id="A0A271KIP5"/>
<evidence type="ECO:0000259" key="6">
    <source>
        <dbReference type="PROSITE" id="PS50042"/>
    </source>
</evidence>
<dbReference type="PROSITE" id="PS50801">
    <property type="entry name" value="STAS"/>
    <property type="match status" value="1"/>
</dbReference>
<dbReference type="Pfam" id="PF00916">
    <property type="entry name" value="Sulfate_transp"/>
    <property type="match status" value="1"/>
</dbReference>
<proteinExistence type="predicted"/>
<dbReference type="Gene3D" id="2.60.120.10">
    <property type="entry name" value="Jelly Rolls"/>
    <property type="match status" value="1"/>
</dbReference>
<feature type="transmembrane region" description="Helical" evidence="5">
    <location>
        <begin position="141"/>
        <end position="160"/>
    </location>
</feature>
<feature type="domain" description="Cyclic nucleotide-binding" evidence="6">
    <location>
        <begin position="600"/>
        <end position="719"/>
    </location>
</feature>
<dbReference type="SUPFAM" id="SSF51206">
    <property type="entry name" value="cAMP-binding domain-like"/>
    <property type="match status" value="1"/>
</dbReference>
<dbReference type="InterPro" id="IPR014710">
    <property type="entry name" value="RmlC-like_jellyroll"/>
</dbReference>
<evidence type="ECO:0000313" key="8">
    <source>
        <dbReference type="EMBL" id="PAP95642.1"/>
    </source>
</evidence>
<feature type="domain" description="STAS" evidence="7">
    <location>
        <begin position="468"/>
        <end position="553"/>
    </location>
</feature>
<evidence type="ECO:0000256" key="4">
    <source>
        <dbReference type="ARBA" id="ARBA00023136"/>
    </source>
</evidence>
<dbReference type="Pfam" id="PF00027">
    <property type="entry name" value="cNMP_binding"/>
    <property type="match status" value="1"/>
</dbReference>
<feature type="transmembrane region" description="Helical" evidence="5">
    <location>
        <begin position="421"/>
        <end position="441"/>
    </location>
</feature>
<dbReference type="CDD" id="cd00038">
    <property type="entry name" value="CAP_ED"/>
    <property type="match status" value="1"/>
</dbReference>
<feature type="transmembrane region" description="Helical" evidence="5">
    <location>
        <begin position="110"/>
        <end position="129"/>
    </location>
</feature>
<reference evidence="8 9" key="1">
    <citation type="submission" date="2017-08" db="EMBL/GenBank/DDBJ databases">
        <title>Mesorhizobium wenxinae sp. nov., a novel rhizobial species isolated from root nodules of chickpea (Cicer arietinum L.).</title>
        <authorList>
            <person name="Zhang J."/>
        </authorList>
    </citation>
    <scope>NUCLEOTIDE SEQUENCE [LARGE SCALE GENOMIC DNA]</scope>
    <source>
        <strain evidence="9">WYCCWR 10019</strain>
    </source>
</reference>
<dbReference type="EMBL" id="NPKH01000018">
    <property type="protein sequence ID" value="PAP95642.1"/>
    <property type="molecule type" value="Genomic_DNA"/>
</dbReference>
<dbReference type="CDD" id="cd07042">
    <property type="entry name" value="STAS_SulP_like_sulfate_transporter"/>
    <property type="match status" value="1"/>
</dbReference>
<evidence type="ECO:0000256" key="1">
    <source>
        <dbReference type="ARBA" id="ARBA00004141"/>
    </source>
</evidence>
<gene>
    <name evidence="8" type="ORF">CIT31_09860</name>
</gene>
<accession>A0A271KIP5</accession>
<dbReference type="PROSITE" id="PS50042">
    <property type="entry name" value="CNMP_BINDING_3"/>
    <property type="match status" value="1"/>
</dbReference>
<organism evidence="8 9">
    <name type="scientific">Mesorhizobium wenxiniae</name>
    <dbReference type="NCBI Taxonomy" id="2014805"/>
    <lineage>
        <taxon>Bacteria</taxon>
        <taxon>Pseudomonadati</taxon>
        <taxon>Pseudomonadota</taxon>
        <taxon>Alphaproteobacteria</taxon>
        <taxon>Hyphomicrobiales</taxon>
        <taxon>Phyllobacteriaceae</taxon>
        <taxon>Mesorhizobium</taxon>
    </lineage>
</organism>
<keyword evidence="4 5" id="KW-0472">Membrane</keyword>
<dbReference type="OrthoDB" id="8068193at2"/>
<evidence type="ECO:0000256" key="5">
    <source>
        <dbReference type="SAM" id="Phobius"/>
    </source>
</evidence>
<keyword evidence="9" id="KW-1185">Reference proteome</keyword>
<evidence type="ECO:0000259" key="7">
    <source>
        <dbReference type="PROSITE" id="PS50801"/>
    </source>
</evidence>
<keyword evidence="3 5" id="KW-1133">Transmembrane helix</keyword>
<feature type="transmembrane region" description="Helical" evidence="5">
    <location>
        <begin position="180"/>
        <end position="201"/>
    </location>
</feature>
<feature type="transmembrane region" description="Helical" evidence="5">
    <location>
        <begin position="27"/>
        <end position="49"/>
    </location>
</feature>
<sequence>MVVEQVGTQTDFARRLSAGLGVLAQELTAGLTTAGVALPMCISSGVLALSPLGEDRVAEGALAGVIAAIVGGIVASVFQRSSFVTTMPSNSLIQASLLGSLLVALDGNTTQALLAFVGCVMLAGLWMIFIGATGLARIVKLAPHPVVAGFISGVGILIIKSQTPVLLAVSSWSGVAAADFSLATLTRLPFGLALIATMVVITRHAPRIPALLAGLLIGYLIYHAARLWAPGIELGPVVGTIDLGGWAPIGLHDAAIALRLGFGDIWWTLIAGSLTLAIVGTLDTVFTLRTARNLADIQIGPDRALVGLGIANLVSPIMGGLFVSTSASLTAANHRAGGRTRASTFASRAVLLAAILAFPGLIFSMPLVVLAAILVFVGINTIDRWALRTARQALFGKDATGRIQAQRNIGVVATVALATVLGQPVVGAVVGVALACIVFMIEMNRPVVRRKEIVGKTRSRRIRSTAQNELLAAHERELAVFELQGVLFFGNADELAEEIERLPIAVRVIILDFRALSDIDASGALTLQQIAARCARRGQRLFFSDLKDAQVLEECTSQPNGPNIYPDLETALERFEEEIVQRTDSAARSVIEVPLERTDFGMTTQPEDLKVLMSYLDHVEFPKGAVLCRAGDPADRLWMLTRGCISVWVITPGGRRRLASIGAGCTVGEMGFLTERPRSTDVIADEDVVAYKLTSSAFNKITKARPHIAQAVLRSIARQLSDRLRNATEDLRMSYM</sequence>
<dbReference type="InterPro" id="IPR052706">
    <property type="entry name" value="Membrane-Transporter-like"/>
</dbReference>
<feature type="transmembrane region" description="Helical" evidence="5">
    <location>
        <begin position="61"/>
        <end position="78"/>
    </location>
</feature>
<dbReference type="Pfam" id="PF01740">
    <property type="entry name" value="STAS"/>
    <property type="match status" value="1"/>
</dbReference>
<protein>
    <recommendedName>
        <fullName evidence="10">Cyclic nucleotide-binding domain-containing protein</fullName>
    </recommendedName>
</protein>
<comment type="caution">
    <text evidence="8">The sequence shown here is derived from an EMBL/GenBank/DDBJ whole genome shotgun (WGS) entry which is preliminary data.</text>
</comment>
<dbReference type="InterPro" id="IPR002645">
    <property type="entry name" value="STAS_dom"/>
</dbReference>
<name>A0A271KIP5_9HYPH</name>
<dbReference type="SUPFAM" id="SSF52091">
    <property type="entry name" value="SpoIIaa-like"/>
    <property type="match status" value="1"/>
</dbReference>
<dbReference type="InterPro" id="IPR011547">
    <property type="entry name" value="SLC26A/SulP_dom"/>
</dbReference>
<evidence type="ECO:0008006" key="10">
    <source>
        <dbReference type="Google" id="ProtNLM"/>
    </source>
</evidence>
<dbReference type="PANTHER" id="PTHR43310:SF1">
    <property type="entry name" value="SULFATE TRANSPORTER YBAR-RELATED"/>
    <property type="match status" value="1"/>
</dbReference>
<dbReference type="Gene3D" id="3.30.750.24">
    <property type="entry name" value="STAS domain"/>
    <property type="match status" value="1"/>
</dbReference>